<dbReference type="FunFam" id="3.40.640.10:FF:000004">
    <property type="entry name" value="Acetylornithine aminotransferase"/>
    <property type="match status" value="1"/>
</dbReference>
<organism evidence="5 6">
    <name type="scientific">Rubellicoccus peritrichatus</name>
    <dbReference type="NCBI Taxonomy" id="3080537"/>
    <lineage>
        <taxon>Bacteria</taxon>
        <taxon>Pseudomonadati</taxon>
        <taxon>Verrucomicrobiota</taxon>
        <taxon>Opitutia</taxon>
        <taxon>Puniceicoccales</taxon>
        <taxon>Cerasicoccaceae</taxon>
        <taxon>Rubellicoccus</taxon>
    </lineage>
</organism>
<dbReference type="InterPro" id="IPR015424">
    <property type="entry name" value="PyrdxlP-dep_Trfase"/>
</dbReference>
<keyword evidence="3 4" id="KW-0663">Pyridoxal phosphate</keyword>
<dbReference type="Gene3D" id="3.90.1150.10">
    <property type="entry name" value="Aspartate Aminotransferase, domain 1"/>
    <property type="match status" value="1"/>
</dbReference>
<dbReference type="GO" id="GO:0042802">
    <property type="term" value="F:identical protein binding"/>
    <property type="evidence" value="ECO:0007669"/>
    <property type="project" value="TreeGrafter"/>
</dbReference>
<evidence type="ECO:0000256" key="2">
    <source>
        <dbReference type="ARBA" id="ARBA00022576"/>
    </source>
</evidence>
<keyword evidence="6" id="KW-1185">Reference proteome</keyword>
<dbReference type="AlphaFoldDB" id="A0AAQ3L9U0"/>
<dbReference type="Gene3D" id="3.40.640.10">
    <property type="entry name" value="Type I PLP-dependent aspartate aminotransferase-like (Major domain)"/>
    <property type="match status" value="1"/>
</dbReference>
<evidence type="ECO:0000256" key="3">
    <source>
        <dbReference type="ARBA" id="ARBA00022898"/>
    </source>
</evidence>
<dbReference type="InterPro" id="IPR005814">
    <property type="entry name" value="Aminotrans_3"/>
</dbReference>
<accession>A0AAQ3L9U0</accession>
<dbReference type="InterPro" id="IPR015421">
    <property type="entry name" value="PyrdxlP-dep_Trfase_major"/>
</dbReference>
<dbReference type="Proteomes" id="UP001304300">
    <property type="component" value="Chromosome"/>
</dbReference>
<evidence type="ECO:0000256" key="1">
    <source>
        <dbReference type="ARBA" id="ARBA00001933"/>
    </source>
</evidence>
<evidence type="ECO:0000313" key="6">
    <source>
        <dbReference type="Proteomes" id="UP001304300"/>
    </source>
</evidence>
<dbReference type="PANTHER" id="PTHR11986">
    <property type="entry name" value="AMINOTRANSFERASE CLASS III"/>
    <property type="match status" value="1"/>
</dbReference>
<name>A0AAQ3L9U0_9BACT</name>
<keyword evidence="2 5" id="KW-0808">Transferase</keyword>
<proteinExistence type="inferred from homology"/>
<dbReference type="InterPro" id="IPR049704">
    <property type="entry name" value="Aminotrans_3_PPA_site"/>
</dbReference>
<evidence type="ECO:0000256" key="4">
    <source>
        <dbReference type="RuleBase" id="RU003560"/>
    </source>
</evidence>
<protein>
    <submittedName>
        <fullName evidence="5">Aspartate aminotransferase family protein</fullName>
    </submittedName>
</protein>
<gene>
    <name evidence="5" type="ORF">RZN69_22105</name>
</gene>
<dbReference type="RefSeq" id="WP_317833779.1">
    <property type="nucleotide sequence ID" value="NZ_CP136920.1"/>
</dbReference>
<dbReference type="SUPFAM" id="SSF53383">
    <property type="entry name" value="PLP-dependent transferases"/>
    <property type="match status" value="1"/>
</dbReference>
<dbReference type="InterPro" id="IPR050103">
    <property type="entry name" value="Class-III_PLP-dep_AT"/>
</dbReference>
<dbReference type="PANTHER" id="PTHR11986:SF121">
    <property type="entry name" value="BLR3010 PROTEIN"/>
    <property type="match status" value="1"/>
</dbReference>
<dbReference type="Pfam" id="PF00202">
    <property type="entry name" value="Aminotran_3"/>
    <property type="match status" value="1"/>
</dbReference>
<evidence type="ECO:0000313" key="5">
    <source>
        <dbReference type="EMBL" id="WOO41322.1"/>
    </source>
</evidence>
<dbReference type="PROSITE" id="PS00600">
    <property type="entry name" value="AA_TRANSFER_CLASS_3"/>
    <property type="match status" value="1"/>
</dbReference>
<dbReference type="CDD" id="cd00610">
    <property type="entry name" value="OAT_like"/>
    <property type="match status" value="1"/>
</dbReference>
<comment type="similarity">
    <text evidence="4">Belongs to the class-III pyridoxal-phosphate-dependent aminotransferase family.</text>
</comment>
<sequence length="468" mass="51623">MFDLKEIVTARQGENYGLHEAHVNRTLVKVLQTIGFDKVYARAEGAYLYDMDGQDYLDFLSGYGVYNVGRNHPVIRKAIEDVLEMDLPNMVQMDCALMSGLLAEKIVEMTPPHLEAVFFCNSGTEAVEGALKFARGATGRKRILTLSGSYHGLTYGALSATNNGNFQEGFGPFLPGMEAIPFNDLSALEHELSKGDVAALMAEPIQGKGVNIPAEHFLSTAQDLCRRHGALFIMDEVQTGLSRTGKTFGFEHWNLEPDIITMAKALSGGYVPCGAVVTRRSIHQGVFSRLDRCVVHSTTFGRNNLAMACGLATLHLLKEEKINENSEKAGNALMTGLRKLQDKHELIKEVRGKGCMIAIEFHQPKALKLKMAWKAIHAVDKGLFPQMIVSTLLSKHRILSHVAGHNLDIVKILPPLIIGDKEVSRFVNAFDDVLTDCQRFPGPLWEFGANLVKTAIKQKKPELKPVEA</sequence>
<keyword evidence="2 5" id="KW-0032">Aminotransferase</keyword>
<dbReference type="EMBL" id="CP136920">
    <property type="protein sequence ID" value="WOO41322.1"/>
    <property type="molecule type" value="Genomic_DNA"/>
</dbReference>
<dbReference type="InterPro" id="IPR015422">
    <property type="entry name" value="PyrdxlP-dep_Trfase_small"/>
</dbReference>
<reference evidence="5 6" key="1">
    <citation type="submission" date="2023-10" db="EMBL/GenBank/DDBJ databases">
        <title>Rubellicoccus peritrichatus gen. nov., sp. nov., isolated from an algae of coral reef tank.</title>
        <authorList>
            <person name="Luo J."/>
        </authorList>
    </citation>
    <scope>NUCLEOTIDE SEQUENCE [LARGE SCALE GENOMIC DNA]</scope>
    <source>
        <strain evidence="5 6">CR14</strain>
    </source>
</reference>
<comment type="cofactor">
    <cofactor evidence="1">
        <name>pyridoxal 5'-phosphate</name>
        <dbReference type="ChEBI" id="CHEBI:597326"/>
    </cofactor>
</comment>
<dbReference type="GO" id="GO:0008483">
    <property type="term" value="F:transaminase activity"/>
    <property type="evidence" value="ECO:0007669"/>
    <property type="project" value="UniProtKB-KW"/>
</dbReference>
<dbReference type="GO" id="GO:0030170">
    <property type="term" value="F:pyridoxal phosphate binding"/>
    <property type="evidence" value="ECO:0007669"/>
    <property type="project" value="InterPro"/>
</dbReference>